<dbReference type="AlphaFoldDB" id="A0A098LH03"/>
<protein>
    <recommendedName>
        <fullName evidence="5">HTH araC/xylS-type domain-containing protein</fullName>
    </recommendedName>
</protein>
<evidence type="ECO:0000256" key="4">
    <source>
        <dbReference type="SAM" id="Phobius"/>
    </source>
</evidence>
<keyword evidence="2" id="KW-0238">DNA-binding</keyword>
<keyword evidence="4" id="KW-0472">Membrane</keyword>
<dbReference type="PROSITE" id="PS01124">
    <property type="entry name" value="HTH_ARAC_FAMILY_2"/>
    <property type="match status" value="1"/>
</dbReference>
<evidence type="ECO:0000259" key="5">
    <source>
        <dbReference type="PROSITE" id="PS01124"/>
    </source>
</evidence>
<evidence type="ECO:0000256" key="3">
    <source>
        <dbReference type="ARBA" id="ARBA00023163"/>
    </source>
</evidence>
<dbReference type="EMBL" id="BBLT01000005">
    <property type="protein sequence ID" value="GAL85438.1"/>
    <property type="molecule type" value="Genomic_DNA"/>
</dbReference>
<dbReference type="SMART" id="SM00342">
    <property type="entry name" value="HTH_ARAC"/>
    <property type="match status" value="1"/>
</dbReference>
<dbReference type="STRING" id="153721.MYP_2667"/>
<keyword evidence="4" id="KW-0812">Transmembrane</keyword>
<evidence type="ECO:0000313" key="7">
    <source>
        <dbReference type="Proteomes" id="UP000030185"/>
    </source>
</evidence>
<dbReference type="InterPro" id="IPR009057">
    <property type="entry name" value="Homeodomain-like_sf"/>
</dbReference>
<dbReference type="GO" id="GO:0043565">
    <property type="term" value="F:sequence-specific DNA binding"/>
    <property type="evidence" value="ECO:0007669"/>
    <property type="project" value="InterPro"/>
</dbReference>
<reference evidence="6 7" key="1">
    <citation type="submission" date="2014-09" db="EMBL/GenBank/DDBJ databases">
        <title>Sporocytophaga myxococcoides PG-01 genome sequencing.</title>
        <authorList>
            <person name="Liu L."/>
            <person name="Gao P.J."/>
            <person name="Chen G.J."/>
            <person name="Wang L.S."/>
        </authorList>
    </citation>
    <scope>NUCLEOTIDE SEQUENCE [LARGE SCALE GENOMIC DNA]</scope>
    <source>
        <strain evidence="6 7">PG-01</strain>
    </source>
</reference>
<evidence type="ECO:0000256" key="2">
    <source>
        <dbReference type="ARBA" id="ARBA00023125"/>
    </source>
</evidence>
<dbReference type="Gene3D" id="1.10.10.60">
    <property type="entry name" value="Homeodomain-like"/>
    <property type="match status" value="2"/>
</dbReference>
<dbReference type="RefSeq" id="WP_197060078.1">
    <property type="nucleotide sequence ID" value="NZ_BBLT01000005.1"/>
</dbReference>
<evidence type="ECO:0000313" key="6">
    <source>
        <dbReference type="EMBL" id="GAL85438.1"/>
    </source>
</evidence>
<dbReference type="PROSITE" id="PS00041">
    <property type="entry name" value="HTH_ARAC_FAMILY_1"/>
    <property type="match status" value="1"/>
</dbReference>
<keyword evidence="3" id="KW-0804">Transcription</keyword>
<dbReference type="Gene3D" id="2.60.120.430">
    <property type="entry name" value="Galactose-binding lectin"/>
    <property type="match status" value="1"/>
</dbReference>
<dbReference type="Pfam" id="PF12833">
    <property type="entry name" value="HTH_18"/>
    <property type="match status" value="1"/>
</dbReference>
<evidence type="ECO:0000256" key="1">
    <source>
        <dbReference type="ARBA" id="ARBA00023015"/>
    </source>
</evidence>
<dbReference type="InterPro" id="IPR018060">
    <property type="entry name" value="HTH_AraC"/>
</dbReference>
<dbReference type="eggNOG" id="COG2207">
    <property type="taxonomic scope" value="Bacteria"/>
</dbReference>
<comment type="caution">
    <text evidence="6">The sequence shown here is derived from an EMBL/GenBank/DDBJ whole genome shotgun (WGS) entry which is preliminary data.</text>
</comment>
<organism evidence="6 7">
    <name type="scientific">Sporocytophaga myxococcoides</name>
    <dbReference type="NCBI Taxonomy" id="153721"/>
    <lineage>
        <taxon>Bacteria</taxon>
        <taxon>Pseudomonadati</taxon>
        <taxon>Bacteroidota</taxon>
        <taxon>Cytophagia</taxon>
        <taxon>Cytophagales</taxon>
        <taxon>Cytophagaceae</taxon>
        <taxon>Sporocytophaga</taxon>
    </lineage>
</organism>
<dbReference type="PRINTS" id="PR00032">
    <property type="entry name" value="HTHARAC"/>
</dbReference>
<name>A0A098LH03_9BACT</name>
<gene>
    <name evidence="6" type="ORF">MYP_2667</name>
</gene>
<keyword evidence="1" id="KW-0805">Transcription regulation</keyword>
<dbReference type="GO" id="GO:0003700">
    <property type="term" value="F:DNA-binding transcription factor activity"/>
    <property type="evidence" value="ECO:0007669"/>
    <property type="project" value="InterPro"/>
</dbReference>
<keyword evidence="4" id="KW-1133">Transmembrane helix</keyword>
<dbReference type="PANTHER" id="PTHR43280:SF2">
    <property type="entry name" value="HTH-TYPE TRANSCRIPTIONAL REGULATOR EXSA"/>
    <property type="match status" value="1"/>
</dbReference>
<keyword evidence="7" id="KW-1185">Reference proteome</keyword>
<dbReference type="InterPro" id="IPR018062">
    <property type="entry name" value="HTH_AraC-typ_CS"/>
</dbReference>
<dbReference type="SUPFAM" id="SSF46689">
    <property type="entry name" value="Homeodomain-like"/>
    <property type="match status" value="1"/>
</dbReference>
<feature type="domain" description="HTH araC/xylS-type" evidence="5">
    <location>
        <begin position="210"/>
        <end position="309"/>
    </location>
</feature>
<dbReference type="Proteomes" id="UP000030185">
    <property type="component" value="Unassembled WGS sequence"/>
</dbReference>
<dbReference type="InterPro" id="IPR020449">
    <property type="entry name" value="Tscrpt_reg_AraC-type_HTH"/>
</dbReference>
<sequence length="314" mass="36320">MVYDIKVNDTIISYSYKLGEGYLFPYAGVTLFAKDNSFFDLTSYDNLEMNIEATSGKRPQIILGVYVTGFTNPEKTLTYRYIVKDIDLKKDQSRYTIPLDKFITPTWWYAENNVSEKDFKSLELDKVKIINIQNCQLLGKNIPDTINISELKFTKNAFLFYQITAIVLICYYLTISFIVYIRKKPKEQVQKVEIQYTPVQITSQSGQDLQKVINFISSNYQDSELSLKKIQLATGLSENKISSLIKDSFSLSFKQYLNNLRLNEAKRLLMDLTLPVSDIAYKVGYGNISHFNRVFKESLGLSPNDYRKKNKVQL</sequence>
<proteinExistence type="predicted"/>
<dbReference type="PANTHER" id="PTHR43280">
    <property type="entry name" value="ARAC-FAMILY TRANSCRIPTIONAL REGULATOR"/>
    <property type="match status" value="1"/>
</dbReference>
<feature type="transmembrane region" description="Helical" evidence="4">
    <location>
        <begin position="158"/>
        <end position="181"/>
    </location>
</feature>
<accession>A0A098LH03</accession>